<comment type="similarity">
    <text evidence="12">Belongs to the LpxC family.</text>
</comment>
<keyword evidence="10 12" id="KW-0443">Lipid metabolism</keyword>
<sequence length="322" mass="34097">MGDFKDTSVAKQQQTIGASIGFRGVGVHSGSAVEMTLHPADANTGIVFHLGNGAGRVREIAAVSANVSSTDLATVVGEPGGPHVATIEHLMAALYAMDVDNVIVEMDGGEIPIMDGCSTAFVEAIDEAGLVSQLAARRHIRVLKPVRVEMGGAFGEYRPHDGTRFEIDIDFASGAIGRQSFAGDLTPSLFRDEISRARTFGFMKDVERLWASGHALGSSLENSVVIGDDDKVINPGGLRYVDEFVRHKTLDAIGDQALAGARILGCYRSYRGGHRLNAMALQALLSDPAAFEIVEVPVRSGGRTRAEPAVAVAVPAFEAQKI</sequence>
<gene>
    <name evidence="12" type="primary">lpxC</name>
    <name evidence="13" type="ORF">SAMN02745911_2723</name>
</gene>
<evidence type="ECO:0000256" key="6">
    <source>
        <dbReference type="ARBA" id="ARBA00022556"/>
    </source>
</evidence>
<dbReference type="Gene3D" id="3.30.1700.10">
    <property type="entry name" value="lpxc deacetylase, domain 2"/>
    <property type="match status" value="1"/>
</dbReference>
<evidence type="ECO:0000256" key="12">
    <source>
        <dbReference type="HAMAP-Rule" id="MF_00388"/>
    </source>
</evidence>
<comment type="cofactor">
    <cofactor evidence="1 12">
        <name>Zn(2+)</name>
        <dbReference type="ChEBI" id="CHEBI:29105"/>
    </cofactor>
</comment>
<evidence type="ECO:0000256" key="1">
    <source>
        <dbReference type="ARBA" id="ARBA00001947"/>
    </source>
</evidence>
<evidence type="ECO:0000256" key="2">
    <source>
        <dbReference type="ARBA" id="ARBA00002923"/>
    </source>
</evidence>
<keyword evidence="7 12" id="KW-0479">Metal-binding</keyword>
<evidence type="ECO:0000256" key="11">
    <source>
        <dbReference type="ARBA" id="ARBA00024535"/>
    </source>
</evidence>
<dbReference type="Gene3D" id="3.30.230.20">
    <property type="entry name" value="lpxc deacetylase, domain 1"/>
    <property type="match status" value="1"/>
</dbReference>
<keyword evidence="9 12" id="KW-0862">Zinc</keyword>
<comment type="pathway">
    <text evidence="3 12">Glycolipid biosynthesis; lipid IV(A) biosynthesis; lipid IV(A) from (3R)-3-hydroxytetradecanoyl-[acyl-carrier-protein] and UDP-N-acetyl-alpha-D-glucosamine: step 2/6.</text>
</comment>
<dbReference type="InterPro" id="IPR011334">
    <property type="entry name" value="UDP-acyl_GlcNac_deAcase_C"/>
</dbReference>
<dbReference type="SUPFAM" id="SSF54211">
    <property type="entry name" value="Ribosomal protein S5 domain 2-like"/>
    <property type="match status" value="2"/>
</dbReference>
<proteinExistence type="inferred from homology"/>
<feature type="binding site" evidence="12">
    <location>
        <position position="247"/>
    </location>
    <ligand>
        <name>Zn(2+)</name>
        <dbReference type="ChEBI" id="CHEBI:29105"/>
    </ligand>
</feature>
<dbReference type="InterPro" id="IPR015870">
    <property type="entry name" value="UDP-acyl_N-AcGlcN_deAcase_N"/>
</dbReference>
<evidence type="ECO:0000256" key="3">
    <source>
        <dbReference type="ARBA" id="ARBA00005002"/>
    </source>
</evidence>
<dbReference type="PANTHER" id="PTHR33694">
    <property type="entry name" value="UDP-3-O-ACYL-N-ACETYLGLUCOSAMINE DEACETYLASE 1, MITOCHONDRIAL-RELATED"/>
    <property type="match status" value="1"/>
</dbReference>
<feature type="active site" description="Proton donor" evidence="12">
    <location>
        <position position="274"/>
    </location>
</feature>
<comment type="caution">
    <text evidence="13">The sequence shown here is derived from an EMBL/GenBank/DDBJ whole genome shotgun (WGS) entry which is preliminary data.</text>
</comment>
<dbReference type="EC" id="3.5.1.108" evidence="4 12"/>
<evidence type="ECO:0000256" key="9">
    <source>
        <dbReference type="ARBA" id="ARBA00022833"/>
    </source>
</evidence>
<keyword evidence="5 12" id="KW-0444">Lipid biosynthesis</keyword>
<dbReference type="EMBL" id="FQZC01000003">
    <property type="protein sequence ID" value="SHJ51315.1"/>
    <property type="molecule type" value="Genomic_DNA"/>
</dbReference>
<dbReference type="InterPro" id="IPR004463">
    <property type="entry name" value="UDP-acyl_GlcNac_deAcase"/>
</dbReference>
<evidence type="ECO:0000313" key="14">
    <source>
        <dbReference type="Proteomes" id="UP000184290"/>
    </source>
</evidence>
<feature type="binding site" evidence="12">
    <location>
        <position position="89"/>
    </location>
    <ligand>
        <name>Zn(2+)</name>
        <dbReference type="ChEBI" id="CHEBI:29105"/>
    </ligand>
</feature>
<dbReference type="Proteomes" id="UP000184290">
    <property type="component" value="Unassembled WGS sequence"/>
</dbReference>
<name>A0ABY1IMW7_9HYPH</name>
<accession>A0ABY1IMW7</accession>
<dbReference type="InterPro" id="IPR020568">
    <property type="entry name" value="Ribosomal_Su5_D2-typ_SF"/>
</dbReference>
<dbReference type="Pfam" id="PF03331">
    <property type="entry name" value="LpxC"/>
    <property type="match status" value="1"/>
</dbReference>
<evidence type="ECO:0000256" key="5">
    <source>
        <dbReference type="ARBA" id="ARBA00022516"/>
    </source>
</evidence>
<keyword evidence="14" id="KW-1185">Reference proteome</keyword>
<keyword evidence="8 12" id="KW-0378">Hydrolase</keyword>
<dbReference type="NCBIfam" id="TIGR00325">
    <property type="entry name" value="lpxC"/>
    <property type="match status" value="1"/>
</dbReference>
<feature type="binding site" evidence="12">
    <location>
        <position position="251"/>
    </location>
    <ligand>
        <name>Zn(2+)</name>
        <dbReference type="ChEBI" id="CHEBI:29105"/>
    </ligand>
</feature>
<evidence type="ECO:0000256" key="7">
    <source>
        <dbReference type="ARBA" id="ARBA00022723"/>
    </source>
</evidence>
<comment type="catalytic activity">
    <reaction evidence="11 12">
        <text>a UDP-3-O-[(3R)-3-hydroxyacyl]-N-acetyl-alpha-D-glucosamine + H2O = a UDP-3-O-[(3R)-3-hydroxyacyl]-alpha-D-glucosamine + acetate</text>
        <dbReference type="Rhea" id="RHEA:67816"/>
        <dbReference type="ChEBI" id="CHEBI:15377"/>
        <dbReference type="ChEBI" id="CHEBI:30089"/>
        <dbReference type="ChEBI" id="CHEBI:137740"/>
        <dbReference type="ChEBI" id="CHEBI:173225"/>
        <dbReference type="EC" id="3.5.1.108"/>
    </reaction>
</comment>
<keyword evidence="6 12" id="KW-0441">Lipid A biosynthesis</keyword>
<protein>
    <recommendedName>
        <fullName evidence="4 12">UDP-3-O-acyl-N-acetylglucosamine deacetylase</fullName>
        <shortName evidence="12">UDP-3-O-acyl-GlcNAc deacetylase</shortName>
        <ecNumber evidence="4 12">3.5.1.108</ecNumber>
    </recommendedName>
    <alternativeName>
        <fullName evidence="12">UDP-3-O-[R-3-hydroxymyristoyl]-N-acetylglucosamine deacetylase</fullName>
    </alternativeName>
</protein>
<dbReference type="PANTHER" id="PTHR33694:SF1">
    <property type="entry name" value="UDP-3-O-ACYL-N-ACETYLGLUCOSAMINE DEACETYLASE 1, MITOCHONDRIAL-RELATED"/>
    <property type="match status" value="1"/>
</dbReference>
<organism evidence="13 14">
    <name type="scientific">Aureimonas altamirensis DSM 21988</name>
    <dbReference type="NCBI Taxonomy" id="1121026"/>
    <lineage>
        <taxon>Bacteria</taxon>
        <taxon>Pseudomonadati</taxon>
        <taxon>Pseudomonadota</taxon>
        <taxon>Alphaproteobacteria</taxon>
        <taxon>Hyphomicrobiales</taxon>
        <taxon>Aurantimonadaceae</taxon>
        <taxon>Aureimonas</taxon>
    </lineage>
</organism>
<evidence type="ECO:0000256" key="8">
    <source>
        <dbReference type="ARBA" id="ARBA00022801"/>
    </source>
</evidence>
<evidence type="ECO:0000256" key="4">
    <source>
        <dbReference type="ARBA" id="ARBA00012745"/>
    </source>
</evidence>
<comment type="function">
    <text evidence="2 12">Catalyzes the hydrolysis of UDP-3-O-myristoyl-N-acetylglucosamine to form UDP-3-O-myristoylglucosamine and acetate, the committed step in lipid A biosynthesis.</text>
</comment>
<reference evidence="13 14" key="1">
    <citation type="submission" date="2016-11" db="EMBL/GenBank/DDBJ databases">
        <authorList>
            <person name="Varghese N."/>
            <person name="Submissions S."/>
        </authorList>
    </citation>
    <scope>NUCLEOTIDE SEQUENCE [LARGE SCALE GENOMIC DNA]</scope>
    <source>
        <strain evidence="13 14">DSM 21988</strain>
    </source>
</reference>
<dbReference type="HAMAP" id="MF_00388">
    <property type="entry name" value="LpxC"/>
    <property type="match status" value="1"/>
</dbReference>
<evidence type="ECO:0000256" key="10">
    <source>
        <dbReference type="ARBA" id="ARBA00023098"/>
    </source>
</evidence>
<evidence type="ECO:0000313" key="13">
    <source>
        <dbReference type="EMBL" id="SHJ51315.1"/>
    </source>
</evidence>